<evidence type="ECO:0000313" key="7">
    <source>
        <dbReference type="Proteomes" id="UP001140511"/>
    </source>
</evidence>
<dbReference type="GO" id="GO:0003700">
    <property type="term" value="F:DNA-binding transcription factor activity"/>
    <property type="evidence" value="ECO:0007669"/>
    <property type="project" value="InterPro"/>
</dbReference>
<evidence type="ECO:0000256" key="4">
    <source>
        <dbReference type="ARBA" id="ARBA00023163"/>
    </source>
</evidence>
<dbReference type="RefSeq" id="XP_056025608.1">
    <property type="nucleotide sequence ID" value="XM_056177130.1"/>
</dbReference>
<dbReference type="Proteomes" id="UP001140511">
    <property type="component" value="Unassembled WGS sequence"/>
</dbReference>
<keyword evidence="3" id="KW-0238">DNA-binding</keyword>
<comment type="caution">
    <text evidence="6">The sequence shown here is derived from an EMBL/GenBank/DDBJ whole genome shotgun (WGS) entry which is preliminary data.</text>
</comment>
<evidence type="ECO:0000256" key="2">
    <source>
        <dbReference type="ARBA" id="ARBA00023015"/>
    </source>
</evidence>
<dbReference type="InterPro" id="IPR050987">
    <property type="entry name" value="AtrR-like"/>
</dbReference>
<evidence type="ECO:0000256" key="5">
    <source>
        <dbReference type="ARBA" id="ARBA00023242"/>
    </source>
</evidence>
<gene>
    <name evidence="6" type="ORF">T069G_09920</name>
</gene>
<accession>A0A9W9E4Q7</accession>
<keyword evidence="2" id="KW-0805">Transcription regulation</keyword>
<reference evidence="6" key="1">
    <citation type="submission" date="2022-09" db="EMBL/GenBank/DDBJ databases">
        <title>Chromosome-level assembly of Trichoderma breve T069, a fungus used in development of biopesticide product.</title>
        <authorList>
            <person name="Lin R."/>
            <person name="Liu T."/>
        </authorList>
    </citation>
    <scope>NUCLEOTIDE SEQUENCE</scope>
    <source>
        <strain evidence="6">T069</strain>
    </source>
</reference>
<dbReference type="EMBL" id="JAOPEN010000006">
    <property type="protein sequence ID" value="KAJ4856552.1"/>
    <property type="molecule type" value="Genomic_DNA"/>
</dbReference>
<name>A0A9W9E4Q7_9HYPO</name>
<dbReference type="GeneID" id="80871818"/>
<dbReference type="GO" id="GO:0005634">
    <property type="term" value="C:nucleus"/>
    <property type="evidence" value="ECO:0007669"/>
    <property type="project" value="UniProtKB-SubCell"/>
</dbReference>
<organism evidence="6 7">
    <name type="scientific">Trichoderma breve</name>
    <dbReference type="NCBI Taxonomy" id="2034170"/>
    <lineage>
        <taxon>Eukaryota</taxon>
        <taxon>Fungi</taxon>
        <taxon>Dikarya</taxon>
        <taxon>Ascomycota</taxon>
        <taxon>Pezizomycotina</taxon>
        <taxon>Sordariomycetes</taxon>
        <taxon>Hypocreomycetidae</taxon>
        <taxon>Hypocreales</taxon>
        <taxon>Hypocreaceae</taxon>
        <taxon>Trichoderma</taxon>
    </lineage>
</organism>
<proteinExistence type="predicted"/>
<evidence type="ECO:0000313" key="6">
    <source>
        <dbReference type="EMBL" id="KAJ4856552.1"/>
    </source>
</evidence>
<comment type="subcellular location">
    <subcellularLocation>
        <location evidence="1">Nucleus</location>
    </subcellularLocation>
</comment>
<dbReference type="AlphaFoldDB" id="A0A9W9E4Q7"/>
<dbReference type="GO" id="GO:0003677">
    <property type="term" value="F:DNA binding"/>
    <property type="evidence" value="ECO:0007669"/>
    <property type="project" value="UniProtKB-KW"/>
</dbReference>
<dbReference type="CDD" id="cd12148">
    <property type="entry name" value="fungal_TF_MHR"/>
    <property type="match status" value="1"/>
</dbReference>
<keyword evidence="5" id="KW-0539">Nucleus</keyword>
<sequence>MMTKHVTIYPPEIFGGLEMNVDNLTIQRRFVFDFVDVCLSDQLGSSVSAFLDRASLESAVHDALGQLPCPTPTKALAHMVLALGTHFLQCEGRCERLPELQHNPIFHFNEALKFKDQLLNDIFSVQSLQTFFGLLIESREARSFLFDCIRYSQIMRLNRSSSIDALCATPEDRRRVKKAMWFLYAMEQRFCLRTETFPLLNHDFIDHEPPKPEGHSASVDWLSILCHHASLCAFILQEFYGQKALQSQGSSYIFDLEEQLRKWMQRLPSELQLVDGQIVGLNTMRSQERRIKLHIFCLYYEILLAVYAKQTSTESLAVTDVIMWPSFGDQQQTSAVKKLLEASHQFTVADVILSTNSRRFL</sequence>
<evidence type="ECO:0008006" key="8">
    <source>
        <dbReference type="Google" id="ProtNLM"/>
    </source>
</evidence>
<keyword evidence="7" id="KW-1185">Reference proteome</keyword>
<dbReference type="PANTHER" id="PTHR46910:SF37">
    <property type="entry name" value="ZN(II)2CYS6 TRANSCRIPTION FACTOR (EUROFUNG)"/>
    <property type="match status" value="1"/>
</dbReference>
<evidence type="ECO:0000256" key="3">
    <source>
        <dbReference type="ARBA" id="ARBA00023125"/>
    </source>
</evidence>
<keyword evidence="4" id="KW-0804">Transcription</keyword>
<evidence type="ECO:0000256" key="1">
    <source>
        <dbReference type="ARBA" id="ARBA00004123"/>
    </source>
</evidence>
<dbReference type="PANTHER" id="PTHR46910">
    <property type="entry name" value="TRANSCRIPTION FACTOR PDR1"/>
    <property type="match status" value="1"/>
</dbReference>
<protein>
    <recommendedName>
        <fullName evidence="8">Transcription factor domain-containing protein</fullName>
    </recommendedName>
</protein>